<dbReference type="EMBL" id="CAVMJV010000001">
    <property type="protein sequence ID" value="CAK5009847.1"/>
    <property type="molecule type" value="Genomic_DNA"/>
</dbReference>
<dbReference type="Proteomes" id="UP001497535">
    <property type="component" value="Unassembled WGS sequence"/>
</dbReference>
<comment type="caution">
    <text evidence="1">The sequence shown here is derived from an EMBL/GenBank/DDBJ whole genome shotgun (WGS) entry which is preliminary data.</text>
</comment>
<evidence type="ECO:0000313" key="1">
    <source>
        <dbReference type="EMBL" id="CAK5009847.1"/>
    </source>
</evidence>
<protein>
    <submittedName>
        <fullName evidence="1">Uncharacterized protein</fullName>
    </submittedName>
</protein>
<keyword evidence="2" id="KW-1185">Reference proteome</keyword>
<gene>
    <name evidence="1" type="ORF">MENTE1834_LOCUS1456</name>
</gene>
<evidence type="ECO:0000313" key="2">
    <source>
        <dbReference type="Proteomes" id="UP001497535"/>
    </source>
</evidence>
<name>A0ACB0XN75_MELEN</name>
<reference evidence="1" key="1">
    <citation type="submission" date="2023-11" db="EMBL/GenBank/DDBJ databases">
        <authorList>
            <person name="Poullet M."/>
        </authorList>
    </citation>
    <scope>NUCLEOTIDE SEQUENCE</scope>
    <source>
        <strain evidence="1">E1834</strain>
    </source>
</reference>
<proteinExistence type="predicted"/>
<sequence length="161" mass="18713">MTEYHKPEEEAISYETTKQHPEMKSKPLQVEKKDIGYYEELPPLSIVLETNFEKPSFETRKSTELDQSKIDQFVNIYSSARSDEISTTTKITEQTKIKKLSPLQETKIQTEPEGVSFSIVKKNIEEEELKEDEKDLKPKLKEGEEEKEEKSWEHSGLCLGN</sequence>
<organism evidence="1 2">
    <name type="scientific">Meloidogyne enterolobii</name>
    <name type="common">Root-knot nematode worm</name>
    <name type="synonym">Meloidogyne mayaguensis</name>
    <dbReference type="NCBI Taxonomy" id="390850"/>
    <lineage>
        <taxon>Eukaryota</taxon>
        <taxon>Metazoa</taxon>
        <taxon>Ecdysozoa</taxon>
        <taxon>Nematoda</taxon>
        <taxon>Chromadorea</taxon>
        <taxon>Rhabditida</taxon>
        <taxon>Tylenchina</taxon>
        <taxon>Tylenchomorpha</taxon>
        <taxon>Tylenchoidea</taxon>
        <taxon>Meloidogynidae</taxon>
        <taxon>Meloidogyninae</taxon>
        <taxon>Meloidogyne</taxon>
    </lineage>
</organism>
<accession>A0ACB0XN75</accession>